<feature type="transmembrane region" description="Helical" evidence="1">
    <location>
        <begin position="303"/>
        <end position="321"/>
    </location>
</feature>
<feature type="transmembrane region" description="Helical" evidence="1">
    <location>
        <begin position="427"/>
        <end position="450"/>
    </location>
</feature>
<dbReference type="Pfam" id="PF10101">
    <property type="entry name" value="DUF2339"/>
    <property type="match status" value="1"/>
</dbReference>
<evidence type="ECO:0000313" key="2">
    <source>
        <dbReference type="EMBL" id="GGN98521.1"/>
    </source>
</evidence>
<feature type="transmembrane region" description="Helical" evidence="1">
    <location>
        <begin position="84"/>
        <end position="105"/>
    </location>
</feature>
<dbReference type="PANTHER" id="PTHR38434">
    <property type="entry name" value="BLL2549 PROTEIN"/>
    <property type="match status" value="1"/>
</dbReference>
<feature type="transmembrane region" description="Helical" evidence="1">
    <location>
        <begin position="245"/>
        <end position="267"/>
    </location>
</feature>
<reference evidence="3" key="1">
    <citation type="journal article" date="2019" name="Int. J. Syst. Evol. Microbiol.">
        <title>The Global Catalogue of Microorganisms (GCM) 10K type strain sequencing project: providing services to taxonomists for standard genome sequencing and annotation.</title>
        <authorList>
            <consortium name="The Broad Institute Genomics Platform"/>
            <consortium name="The Broad Institute Genome Sequencing Center for Infectious Disease"/>
            <person name="Wu L."/>
            <person name="Ma J."/>
        </authorList>
    </citation>
    <scope>NUCLEOTIDE SEQUENCE [LARGE SCALE GENOMIC DNA]</scope>
    <source>
        <strain evidence="3">CGMCC 4.7329</strain>
    </source>
</reference>
<feature type="transmembrane region" description="Helical" evidence="1">
    <location>
        <begin position="363"/>
        <end position="381"/>
    </location>
</feature>
<feature type="transmembrane region" description="Helical" evidence="1">
    <location>
        <begin position="194"/>
        <end position="212"/>
    </location>
</feature>
<feature type="transmembrane region" description="Helical" evidence="1">
    <location>
        <begin position="112"/>
        <end position="128"/>
    </location>
</feature>
<keyword evidence="1" id="KW-1133">Transmembrane helix</keyword>
<organism evidence="2 3">
    <name type="scientific">Nocardia rhizosphaerihabitans</name>
    <dbReference type="NCBI Taxonomy" id="1691570"/>
    <lineage>
        <taxon>Bacteria</taxon>
        <taxon>Bacillati</taxon>
        <taxon>Actinomycetota</taxon>
        <taxon>Actinomycetes</taxon>
        <taxon>Mycobacteriales</taxon>
        <taxon>Nocardiaceae</taxon>
        <taxon>Nocardia</taxon>
    </lineage>
</organism>
<keyword evidence="1" id="KW-0472">Membrane</keyword>
<dbReference type="InterPro" id="IPR019286">
    <property type="entry name" value="DUF2339_TM"/>
</dbReference>
<feature type="transmembrane region" description="Helical" evidence="1">
    <location>
        <begin position="486"/>
        <end position="504"/>
    </location>
</feature>
<evidence type="ECO:0000256" key="1">
    <source>
        <dbReference type="SAM" id="Phobius"/>
    </source>
</evidence>
<protein>
    <recommendedName>
        <fullName evidence="4">DUF2339 domain-containing protein</fullName>
    </recommendedName>
</protein>
<accession>A0ABQ2L116</accession>
<dbReference type="EMBL" id="BMNE01000012">
    <property type="protein sequence ID" value="GGN98521.1"/>
    <property type="molecule type" value="Genomic_DNA"/>
</dbReference>
<feature type="transmembrane region" description="Helical" evidence="1">
    <location>
        <begin position="58"/>
        <end position="78"/>
    </location>
</feature>
<keyword evidence="3" id="KW-1185">Reference proteome</keyword>
<dbReference type="PANTHER" id="PTHR38434:SF1">
    <property type="entry name" value="BLL2549 PROTEIN"/>
    <property type="match status" value="1"/>
</dbReference>
<comment type="caution">
    <text evidence="2">The sequence shown here is derived from an EMBL/GenBank/DDBJ whole genome shotgun (WGS) entry which is preliminary data.</text>
</comment>
<feature type="transmembrane region" description="Helical" evidence="1">
    <location>
        <begin position="462"/>
        <end position="480"/>
    </location>
</feature>
<keyword evidence="1" id="KW-0812">Transmembrane</keyword>
<feature type="transmembrane region" description="Helical" evidence="1">
    <location>
        <begin position="279"/>
        <end position="297"/>
    </location>
</feature>
<evidence type="ECO:0000313" key="3">
    <source>
        <dbReference type="Proteomes" id="UP000658127"/>
    </source>
</evidence>
<feature type="transmembrane region" description="Helical" evidence="1">
    <location>
        <begin position="219"/>
        <end position="239"/>
    </location>
</feature>
<dbReference type="Proteomes" id="UP000658127">
    <property type="component" value="Unassembled WGS sequence"/>
</dbReference>
<feature type="transmembrane region" description="Helical" evidence="1">
    <location>
        <begin position="328"/>
        <end position="348"/>
    </location>
</feature>
<gene>
    <name evidence="2" type="ORF">GCM10011610_65610</name>
</gene>
<evidence type="ECO:0008006" key="4">
    <source>
        <dbReference type="Google" id="ProtNLM"/>
    </source>
</evidence>
<name>A0ABQ2L116_9NOCA</name>
<proteinExistence type="predicted"/>
<feature type="transmembrane region" description="Helical" evidence="1">
    <location>
        <begin position="393"/>
        <end position="415"/>
    </location>
</feature>
<feature type="transmembrane region" description="Helical" evidence="1">
    <location>
        <begin position="31"/>
        <end position="51"/>
    </location>
</feature>
<sequence>MLAVAGVGVTLIGVLMLLVLAAQAGFFGPVARVVAGGVLSAGLVGAGWRVFGRPGGRVGGIALVATGIAGAYLDVVAVTGYYRWVAPGVGLAVALVVALVGVGIAMRWQSQPLAVGVVLGAAVLSPALTTELMLLGFLVVLQAAGVPVQMRKEWPVLHVARTLPVVLAASSVIAIGGLSAAISDEEVEQRGGLLVAAVACAVVGLVGAVLVVRRRAGDITASITIALTALPVLAAAMLFDRVVTASITGALAAVLLGLAATTLVPGLADRLGIPRHTALVSALTGAVSLLLTCVSATGSEPHLLPTALFAVALAFLAVAATSRTRVGAYVGIGFAVLGGLVLLIIASPETLALHRLADSRLDIATAAAAVLGLGVAAMVAWTVPRLPGWADQALVTGVWIAVSVVGLYYVLVAAVSLGVSLGGADGFILGHSLATIVWMVAATASLFYGLRRLSRSPAVAKVCLVSGLLVAAAALAKLFLFDLSTLSGLVRVAAFLVVGILLLLTGTRYARAFADSRPSDPAP</sequence>